<name>A0A8R1UXK3_PRIPA</name>
<evidence type="ECO:0000313" key="3">
    <source>
        <dbReference type="Proteomes" id="UP000005239"/>
    </source>
</evidence>
<evidence type="ECO:0000259" key="1">
    <source>
        <dbReference type="Pfam" id="PF00024"/>
    </source>
</evidence>
<gene>
    <name evidence="2" type="primary">WBGene00279841</name>
</gene>
<dbReference type="AlphaFoldDB" id="A0A8R1UXK3"/>
<sequence length="253" mass="28165">KRLAGAYRHHRYVGRKGSLHLTSNISEETNEVASSVSSFHSFSFCLGIMSIFKKSQMVFCICYLKMAVSSAPRMIQTVVTADSLPMCFTACQENPGNIDKSINIKCTRVVYTASTKMCVVLNSPPDPSYLIVNDPCISQLFSESTIFGANRICPKRSCTDSSPFIVKYPIAFAMVLKNGSFRTYGNSVVWNPSTQLVWIGYLKIYRTTPIKRPTETTDAPTDVIIRCMASKWIACRKSTLVSWMISDAACIQP</sequence>
<keyword evidence="3" id="KW-1185">Reference proteome</keyword>
<reference evidence="2" key="2">
    <citation type="submission" date="2022-06" db="UniProtKB">
        <authorList>
            <consortium name="EnsemblMetazoa"/>
        </authorList>
    </citation>
    <scope>IDENTIFICATION</scope>
    <source>
        <strain evidence="2">PS312</strain>
    </source>
</reference>
<accession>A0A8R1UXK3</accession>
<protein>
    <submittedName>
        <fullName evidence="2">Apple domain-containing protein</fullName>
    </submittedName>
</protein>
<dbReference type="Proteomes" id="UP000005239">
    <property type="component" value="Unassembled WGS sequence"/>
</dbReference>
<feature type="domain" description="Apple" evidence="1">
    <location>
        <begin position="74"/>
        <end position="130"/>
    </location>
</feature>
<organism evidence="2 3">
    <name type="scientific">Pristionchus pacificus</name>
    <name type="common">Parasitic nematode worm</name>
    <dbReference type="NCBI Taxonomy" id="54126"/>
    <lineage>
        <taxon>Eukaryota</taxon>
        <taxon>Metazoa</taxon>
        <taxon>Ecdysozoa</taxon>
        <taxon>Nematoda</taxon>
        <taxon>Chromadorea</taxon>
        <taxon>Rhabditida</taxon>
        <taxon>Rhabditina</taxon>
        <taxon>Diplogasteromorpha</taxon>
        <taxon>Diplogasteroidea</taxon>
        <taxon>Neodiplogasteridae</taxon>
        <taxon>Pristionchus</taxon>
    </lineage>
</organism>
<reference evidence="3" key="1">
    <citation type="journal article" date="2008" name="Nat. Genet.">
        <title>The Pristionchus pacificus genome provides a unique perspective on nematode lifestyle and parasitism.</title>
        <authorList>
            <person name="Dieterich C."/>
            <person name="Clifton S.W."/>
            <person name="Schuster L.N."/>
            <person name="Chinwalla A."/>
            <person name="Delehaunty K."/>
            <person name="Dinkelacker I."/>
            <person name="Fulton L."/>
            <person name="Fulton R."/>
            <person name="Godfrey J."/>
            <person name="Minx P."/>
            <person name="Mitreva M."/>
            <person name="Roeseler W."/>
            <person name="Tian H."/>
            <person name="Witte H."/>
            <person name="Yang S.P."/>
            <person name="Wilson R.K."/>
            <person name="Sommer R.J."/>
        </authorList>
    </citation>
    <scope>NUCLEOTIDE SEQUENCE [LARGE SCALE GENOMIC DNA]</scope>
    <source>
        <strain evidence="3">PS312</strain>
    </source>
</reference>
<evidence type="ECO:0000313" key="2">
    <source>
        <dbReference type="EnsemblMetazoa" id="PPA41472.1"/>
    </source>
</evidence>
<dbReference type="EnsemblMetazoa" id="PPA41472.1">
    <property type="protein sequence ID" value="PPA41472.1"/>
    <property type="gene ID" value="WBGene00279841"/>
</dbReference>
<dbReference type="InterPro" id="IPR003609">
    <property type="entry name" value="Pan_app"/>
</dbReference>
<dbReference type="Pfam" id="PF00024">
    <property type="entry name" value="PAN_1"/>
    <property type="match status" value="1"/>
</dbReference>
<proteinExistence type="predicted"/>